<evidence type="ECO:0000313" key="2">
    <source>
        <dbReference type="EMBL" id="ARF54025.1"/>
    </source>
</evidence>
<dbReference type="KEGG" id="sgv:B1H19_07335"/>
<dbReference type="AlphaFoldDB" id="A0A1V0TM56"/>
<name>A0A1V0TM56_9ACTN</name>
<gene>
    <name evidence="2" type="ORF">B1H19_07335</name>
</gene>
<keyword evidence="1" id="KW-1133">Transmembrane helix</keyword>
<organism evidence="2 3">
    <name type="scientific">Streptomyces gilvosporeus</name>
    <dbReference type="NCBI Taxonomy" id="553510"/>
    <lineage>
        <taxon>Bacteria</taxon>
        <taxon>Bacillati</taxon>
        <taxon>Actinomycetota</taxon>
        <taxon>Actinomycetes</taxon>
        <taxon>Kitasatosporales</taxon>
        <taxon>Streptomycetaceae</taxon>
        <taxon>Streptomyces</taxon>
    </lineage>
</organism>
<evidence type="ECO:0000313" key="3">
    <source>
        <dbReference type="Proteomes" id="UP000192726"/>
    </source>
</evidence>
<evidence type="ECO:0000256" key="1">
    <source>
        <dbReference type="SAM" id="Phobius"/>
    </source>
</evidence>
<keyword evidence="1" id="KW-0472">Membrane</keyword>
<reference evidence="2 3" key="1">
    <citation type="submission" date="2017-04" db="EMBL/GenBank/DDBJ databases">
        <title>Complete Genome Sequence of Streptomyces gilvosporeus F607, a Capable Producer of Natamycin.</title>
        <authorList>
            <person name="Zong G."/>
            <person name="Zhong C."/>
            <person name="Fu J."/>
            <person name="Qin R."/>
            <person name="Cao G."/>
        </authorList>
    </citation>
    <scope>NUCLEOTIDE SEQUENCE [LARGE SCALE GENOMIC DNA]</scope>
    <source>
        <strain evidence="2 3">F607</strain>
    </source>
</reference>
<dbReference type="EMBL" id="CP020569">
    <property type="protein sequence ID" value="ARF54025.1"/>
    <property type="molecule type" value="Genomic_DNA"/>
</dbReference>
<evidence type="ECO:0008006" key="4">
    <source>
        <dbReference type="Google" id="ProtNLM"/>
    </source>
</evidence>
<feature type="transmembrane region" description="Helical" evidence="1">
    <location>
        <begin position="20"/>
        <end position="38"/>
    </location>
</feature>
<keyword evidence="3" id="KW-1185">Reference proteome</keyword>
<sequence length="68" mass="6894">MSPDDDRQTGDRAEQFRQGAGWLLLTAALGGLGTGIALGEALPLAGGLVLAGVSGHLLTAGRRPTRPD</sequence>
<keyword evidence="1" id="KW-0812">Transmembrane</keyword>
<protein>
    <recommendedName>
        <fullName evidence="4">DUF3040 domain-containing protein</fullName>
    </recommendedName>
</protein>
<accession>A0A1V0TM56</accession>
<dbReference type="RefSeq" id="WP_083103811.1">
    <property type="nucleotide sequence ID" value="NZ_CP020569.1"/>
</dbReference>
<dbReference type="Proteomes" id="UP000192726">
    <property type="component" value="Chromosome"/>
</dbReference>
<proteinExistence type="predicted"/>